<proteinExistence type="predicted"/>
<evidence type="ECO:0000313" key="3">
    <source>
        <dbReference type="EMBL" id="CAA9389019.1"/>
    </source>
</evidence>
<reference evidence="3" key="1">
    <citation type="submission" date="2020-02" db="EMBL/GenBank/DDBJ databases">
        <authorList>
            <person name="Meier V. D."/>
        </authorList>
    </citation>
    <scope>NUCLEOTIDE SEQUENCE</scope>
    <source>
        <strain evidence="3">AVDCRST_MAG03</strain>
    </source>
</reference>
<dbReference type="PROSITE" id="PS50868">
    <property type="entry name" value="POST_SET"/>
    <property type="match status" value="1"/>
</dbReference>
<name>A0A6J4NIE2_9ACTN</name>
<dbReference type="InterPro" id="IPR003616">
    <property type="entry name" value="Post-SET_dom"/>
</dbReference>
<protein>
    <recommendedName>
        <fullName evidence="2">Post-SET domain-containing protein</fullName>
    </recommendedName>
</protein>
<feature type="non-terminal residue" evidence="3">
    <location>
        <position position="1"/>
    </location>
</feature>
<evidence type="ECO:0000256" key="1">
    <source>
        <dbReference type="SAM" id="MobiDB-lite"/>
    </source>
</evidence>
<feature type="region of interest" description="Disordered" evidence="1">
    <location>
        <begin position="31"/>
        <end position="68"/>
    </location>
</feature>
<feature type="non-terminal residue" evidence="3">
    <location>
        <position position="68"/>
    </location>
</feature>
<gene>
    <name evidence="3" type="ORF">AVDCRST_MAG03-461</name>
</gene>
<sequence>AQAHPGHRHVATREVVLRACRCGLVGCRGPLGHAREDAGPGRHPTPAGGGAPRSTLRSRPPVFDETAL</sequence>
<feature type="domain" description="Post-SET" evidence="2">
    <location>
        <begin position="16"/>
        <end position="32"/>
    </location>
</feature>
<dbReference type="AlphaFoldDB" id="A0A6J4NIE2"/>
<accession>A0A6J4NIE2</accession>
<evidence type="ECO:0000259" key="2">
    <source>
        <dbReference type="PROSITE" id="PS50868"/>
    </source>
</evidence>
<dbReference type="EMBL" id="CADCUT010000028">
    <property type="protein sequence ID" value="CAA9389019.1"/>
    <property type="molecule type" value="Genomic_DNA"/>
</dbReference>
<organism evidence="3">
    <name type="scientific">uncultured Rubrobacteraceae bacterium</name>
    <dbReference type="NCBI Taxonomy" id="349277"/>
    <lineage>
        <taxon>Bacteria</taxon>
        <taxon>Bacillati</taxon>
        <taxon>Actinomycetota</taxon>
        <taxon>Rubrobacteria</taxon>
        <taxon>Rubrobacterales</taxon>
        <taxon>Rubrobacteraceae</taxon>
        <taxon>environmental samples</taxon>
    </lineage>
</organism>